<keyword evidence="7" id="KW-0663">Pyridoxal phosphate</keyword>
<evidence type="ECO:0000259" key="12">
    <source>
        <dbReference type="Pfam" id="PF09084"/>
    </source>
</evidence>
<comment type="function">
    <text evidence="1">Responsible for the formation of the pyrimidine heterocycle in the thiamine biosynthesis pathway. Catalyzes the formation of hydroxymethylpyrimidine phosphate (HMP-P) from histidine and pyridoxal phosphate (PLP). The protein uses PLP and the active site histidine to form HMP-P, generating an inactive enzyme. The enzyme can only undergo a single turnover, which suggests it is a suicide enzyme.</text>
</comment>
<evidence type="ECO:0000313" key="13">
    <source>
        <dbReference type="EMBL" id="VFK41867.1"/>
    </source>
</evidence>
<dbReference type="SUPFAM" id="SSF53850">
    <property type="entry name" value="Periplasmic binding protein-like II"/>
    <property type="match status" value="1"/>
</dbReference>
<dbReference type="GO" id="GO:0009228">
    <property type="term" value="P:thiamine biosynthetic process"/>
    <property type="evidence" value="ECO:0007669"/>
    <property type="project" value="UniProtKB-KW"/>
</dbReference>
<reference evidence="13" key="1">
    <citation type="submission" date="2019-02" db="EMBL/GenBank/DDBJ databases">
        <authorList>
            <person name="Gruber-Vodicka R. H."/>
            <person name="Seah K. B. B."/>
        </authorList>
    </citation>
    <scope>NUCLEOTIDE SEQUENCE</scope>
    <source>
        <strain evidence="14">BECK_S1320</strain>
        <strain evidence="13">BECK_S1321</strain>
    </source>
</reference>
<dbReference type="PROSITE" id="PS51257">
    <property type="entry name" value="PROKAR_LIPOPROTEIN"/>
    <property type="match status" value="1"/>
</dbReference>
<proteinExistence type="inferred from homology"/>
<dbReference type="AlphaFoldDB" id="A0A450YK02"/>
<dbReference type="GO" id="GO:0046872">
    <property type="term" value="F:metal ion binding"/>
    <property type="evidence" value="ECO:0007669"/>
    <property type="project" value="UniProtKB-KW"/>
</dbReference>
<evidence type="ECO:0000256" key="3">
    <source>
        <dbReference type="ARBA" id="ARBA00009406"/>
    </source>
</evidence>
<comment type="similarity">
    <text evidence="3">Belongs to the NMT1/THI5 family.</text>
</comment>
<evidence type="ECO:0000313" key="14">
    <source>
        <dbReference type="EMBL" id="VFK47777.1"/>
    </source>
</evidence>
<evidence type="ECO:0000256" key="9">
    <source>
        <dbReference type="ARBA" id="ARBA00023004"/>
    </source>
</evidence>
<name>A0A450YK02_9GAMM</name>
<dbReference type="PANTHER" id="PTHR31528:SF1">
    <property type="entry name" value="4-AMINO-5-HYDROXYMETHYL-2-METHYLPYRIMIDINE PHOSPHATE SYNTHASE THI11-RELATED"/>
    <property type="match status" value="1"/>
</dbReference>
<comment type="catalytic activity">
    <reaction evidence="11">
        <text>N(6)-(pyridoxal phosphate)-L-lysyl-[4-amino-5-hydroxymethyl-2-methylpyrimidine phosphate synthase] + L-histidyl-[4-amino-5-hydroxymethyl-2-methylpyrimidine phosphate synthase] + 2 Fe(3+) + 4 H2O = L-lysyl-[4-amino-5-hydroxymethyl-2-methylpyrimidine phosphate synthase] + (2S)-2-amino-5-hydroxy-4-oxopentanoyl-[4-amino-5-hydroxymethyl-2-methylpyrimidine phosphate synthase] + 4-amino-2-methyl-5-(phosphooxymethyl)pyrimidine + 3-oxopropanoate + 2 Fe(2+) + 2 H(+)</text>
        <dbReference type="Rhea" id="RHEA:65756"/>
        <dbReference type="Rhea" id="RHEA-COMP:16892"/>
        <dbReference type="Rhea" id="RHEA-COMP:16893"/>
        <dbReference type="Rhea" id="RHEA-COMP:16894"/>
        <dbReference type="Rhea" id="RHEA-COMP:16895"/>
        <dbReference type="ChEBI" id="CHEBI:15377"/>
        <dbReference type="ChEBI" id="CHEBI:15378"/>
        <dbReference type="ChEBI" id="CHEBI:29033"/>
        <dbReference type="ChEBI" id="CHEBI:29034"/>
        <dbReference type="ChEBI" id="CHEBI:29969"/>
        <dbReference type="ChEBI" id="CHEBI:29979"/>
        <dbReference type="ChEBI" id="CHEBI:33190"/>
        <dbReference type="ChEBI" id="CHEBI:58354"/>
        <dbReference type="ChEBI" id="CHEBI:143915"/>
        <dbReference type="ChEBI" id="CHEBI:157692"/>
    </reaction>
    <physiologicalReaction direction="left-to-right" evidence="11">
        <dbReference type="Rhea" id="RHEA:65757"/>
    </physiologicalReaction>
</comment>
<dbReference type="EMBL" id="CAADFR010000107">
    <property type="protein sequence ID" value="VFK41867.1"/>
    <property type="molecule type" value="Genomic_DNA"/>
</dbReference>
<feature type="domain" description="SsuA/THI5-like" evidence="12">
    <location>
        <begin position="59"/>
        <end position="265"/>
    </location>
</feature>
<dbReference type="Gene3D" id="3.40.190.10">
    <property type="entry name" value="Periplasmic binding protein-like II"/>
    <property type="match status" value="2"/>
</dbReference>
<gene>
    <name evidence="14" type="ORF">BECKSD772E_GA0070983_110510</name>
    <name evidence="13" type="ORF">BECKSD772F_GA0070984_110710</name>
</gene>
<evidence type="ECO:0000256" key="8">
    <source>
        <dbReference type="ARBA" id="ARBA00022977"/>
    </source>
</evidence>
<evidence type="ECO:0000256" key="2">
    <source>
        <dbReference type="ARBA" id="ARBA00004948"/>
    </source>
</evidence>
<sequence>MISRNKLTDPNRRVKLSIWLLLSFLAVMFVVSCDNKTSPESLDKISVRFPIPIVEAGQTTFYVAQDKGFYAEEGLDVQFEMGSKELNPVKMVASRQDDFAILGGPDTLLVARSKGHPLKAIAVIHRNSNFPCLITLKSSGITKLDQLQDKQIGFFYGHISTDVLRNLLRRNGIKYTEVDVGFDYAQLIAGRIDAEWAFTVTAGLELPAKGVDINFISPADYGINTHGYTIFATEKTIRERTDLTLRFLRASLKGVKYTLDNPEYALKSLLKRAPNLDEELNLKRQLAYNEVTSNTDKFPLGYMDETMFQATYDRLVEEDVIEKPFDIESAYTVEFLEKIHGKAFR</sequence>
<evidence type="ECO:0000256" key="4">
    <source>
        <dbReference type="ARBA" id="ARBA00011738"/>
    </source>
</evidence>
<evidence type="ECO:0000256" key="7">
    <source>
        <dbReference type="ARBA" id="ARBA00022898"/>
    </source>
</evidence>
<keyword evidence="5" id="KW-0808">Transferase</keyword>
<evidence type="ECO:0000256" key="1">
    <source>
        <dbReference type="ARBA" id="ARBA00003469"/>
    </source>
</evidence>
<keyword evidence="8" id="KW-0784">Thiamine biosynthesis</keyword>
<keyword evidence="9" id="KW-0408">Iron</keyword>
<dbReference type="InterPro" id="IPR015168">
    <property type="entry name" value="SsuA/THI5"/>
</dbReference>
<organism evidence="13">
    <name type="scientific">Candidatus Kentrum sp. SD</name>
    <dbReference type="NCBI Taxonomy" id="2126332"/>
    <lineage>
        <taxon>Bacteria</taxon>
        <taxon>Pseudomonadati</taxon>
        <taxon>Pseudomonadota</taxon>
        <taxon>Gammaproteobacteria</taxon>
        <taxon>Candidatus Kentrum</taxon>
    </lineage>
</organism>
<comment type="subunit">
    <text evidence="4">Homodimer.</text>
</comment>
<evidence type="ECO:0000256" key="11">
    <source>
        <dbReference type="ARBA" id="ARBA00048179"/>
    </source>
</evidence>
<dbReference type="EMBL" id="CAADFU010000105">
    <property type="protein sequence ID" value="VFK47777.1"/>
    <property type="molecule type" value="Genomic_DNA"/>
</dbReference>
<dbReference type="InterPro" id="IPR027939">
    <property type="entry name" value="NMT1/THI5"/>
</dbReference>
<keyword evidence="6" id="KW-0479">Metal-binding</keyword>
<protein>
    <recommendedName>
        <fullName evidence="10">Thiamine pyrimidine synthase</fullName>
    </recommendedName>
</protein>
<dbReference type="GO" id="GO:0016740">
    <property type="term" value="F:transferase activity"/>
    <property type="evidence" value="ECO:0007669"/>
    <property type="project" value="UniProtKB-KW"/>
</dbReference>
<dbReference type="PANTHER" id="PTHR31528">
    <property type="entry name" value="4-AMINO-5-HYDROXYMETHYL-2-METHYLPYRIMIDINE PHOSPHATE SYNTHASE THI11-RELATED"/>
    <property type="match status" value="1"/>
</dbReference>
<evidence type="ECO:0000256" key="6">
    <source>
        <dbReference type="ARBA" id="ARBA00022723"/>
    </source>
</evidence>
<evidence type="ECO:0000256" key="10">
    <source>
        <dbReference type="ARBA" id="ARBA00033171"/>
    </source>
</evidence>
<accession>A0A450YK02</accession>
<evidence type="ECO:0000256" key="5">
    <source>
        <dbReference type="ARBA" id="ARBA00022679"/>
    </source>
</evidence>
<comment type="pathway">
    <text evidence="2">Cofactor biosynthesis; thiamine diphosphate biosynthesis.</text>
</comment>
<dbReference type="Pfam" id="PF09084">
    <property type="entry name" value="NMT1"/>
    <property type="match status" value="1"/>
</dbReference>